<evidence type="ECO:0000313" key="2">
    <source>
        <dbReference type="EMBL" id="MCY1006393.1"/>
    </source>
</evidence>
<keyword evidence="1" id="KW-0812">Transmembrane</keyword>
<organism evidence="2 3">
    <name type="scientific">Nannocystis pusilla</name>
    <dbReference type="NCBI Taxonomy" id="889268"/>
    <lineage>
        <taxon>Bacteria</taxon>
        <taxon>Pseudomonadati</taxon>
        <taxon>Myxococcota</taxon>
        <taxon>Polyangia</taxon>
        <taxon>Nannocystales</taxon>
        <taxon>Nannocystaceae</taxon>
        <taxon>Nannocystis</taxon>
    </lineage>
</organism>
<dbReference type="AlphaFoldDB" id="A0A9X3EVM1"/>
<feature type="transmembrane region" description="Helical" evidence="1">
    <location>
        <begin position="39"/>
        <end position="59"/>
    </location>
</feature>
<proteinExistence type="predicted"/>
<accession>A0A9X3EVM1</accession>
<keyword evidence="3" id="KW-1185">Reference proteome</keyword>
<gene>
    <name evidence="2" type="ORF">OV079_12645</name>
</gene>
<evidence type="ECO:0000256" key="1">
    <source>
        <dbReference type="SAM" id="Phobius"/>
    </source>
</evidence>
<name>A0A9X3EVM1_9BACT</name>
<evidence type="ECO:0000313" key="3">
    <source>
        <dbReference type="Proteomes" id="UP001150924"/>
    </source>
</evidence>
<comment type="caution">
    <text evidence="2">The sequence shown here is derived from an EMBL/GenBank/DDBJ whole genome shotgun (WGS) entry which is preliminary data.</text>
</comment>
<keyword evidence="1" id="KW-1133">Transmembrane helix</keyword>
<dbReference type="EMBL" id="JAPNKE010000002">
    <property type="protein sequence ID" value="MCY1006393.1"/>
    <property type="molecule type" value="Genomic_DNA"/>
</dbReference>
<reference evidence="2" key="1">
    <citation type="submission" date="2022-11" db="EMBL/GenBank/DDBJ databases">
        <title>Minimal conservation of predation-associated metabolite biosynthetic gene clusters underscores biosynthetic potential of Myxococcota including descriptions for ten novel species: Archangium lansinium sp. nov., Myxococcus landrumus sp. nov., Nannocystis bai.</title>
        <authorList>
            <person name="Ahearne A."/>
            <person name="Stevens C."/>
            <person name="Phillips K."/>
        </authorList>
    </citation>
    <scope>NUCLEOTIDE SEQUENCE</scope>
    <source>
        <strain evidence="2">Na p29</strain>
    </source>
</reference>
<dbReference type="Proteomes" id="UP001150924">
    <property type="component" value="Unassembled WGS sequence"/>
</dbReference>
<keyword evidence="1" id="KW-0472">Membrane</keyword>
<dbReference type="RefSeq" id="WP_267768564.1">
    <property type="nucleotide sequence ID" value="NZ_JAPNKE010000002.1"/>
</dbReference>
<sequence length="69" mass="7307">MRNKLLVAAVIANLAGMIAAVYLARLIRDVPAEASIETMLLVGYYTAMCAVAVADALLVDEFMFGGRSA</sequence>
<protein>
    <submittedName>
        <fullName evidence="2">Uncharacterized protein</fullName>
    </submittedName>
</protein>